<name>A0ABR2X8U1_9PEZI</name>
<keyword evidence="2" id="KW-0462">Maltose metabolism</keyword>
<feature type="domain" description="Glycosyl hydrolase family 13 catalytic" evidence="3">
    <location>
        <begin position="27"/>
        <end position="449"/>
    </location>
</feature>
<evidence type="ECO:0000313" key="4">
    <source>
        <dbReference type="EMBL" id="KAK9770190.1"/>
    </source>
</evidence>
<protein>
    <submittedName>
        <fullName evidence="4">Glycosyl hydrolase family 13 catalytic domain-containing protein</fullName>
    </submittedName>
</protein>
<gene>
    <name evidence="4" type="ORF">SCAR479_13155</name>
</gene>
<dbReference type="Gene3D" id="3.90.400.10">
    <property type="entry name" value="Oligo-1,6-glucosidase, Domain 2"/>
    <property type="match status" value="1"/>
</dbReference>
<dbReference type="InterPro" id="IPR006047">
    <property type="entry name" value="GH13_cat_dom"/>
</dbReference>
<dbReference type="PANTHER" id="PTHR10357">
    <property type="entry name" value="ALPHA-AMYLASE FAMILY MEMBER"/>
    <property type="match status" value="1"/>
</dbReference>
<dbReference type="Proteomes" id="UP001465668">
    <property type="component" value="Unassembled WGS sequence"/>
</dbReference>
<reference evidence="4 5" key="1">
    <citation type="submission" date="2024-02" db="EMBL/GenBank/DDBJ databases">
        <title>First draft genome assembly of two strains of Seiridium cardinale.</title>
        <authorList>
            <person name="Emiliani G."/>
            <person name="Scali E."/>
        </authorList>
    </citation>
    <scope>NUCLEOTIDE SEQUENCE [LARGE SCALE GENOMIC DNA]</scope>
    <source>
        <strain evidence="4 5">BM-138-000479</strain>
    </source>
</reference>
<evidence type="ECO:0000256" key="2">
    <source>
        <dbReference type="ARBA" id="ARBA00026248"/>
    </source>
</evidence>
<dbReference type="Gene3D" id="3.20.20.80">
    <property type="entry name" value="Glycosidases"/>
    <property type="match status" value="1"/>
</dbReference>
<keyword evidence="5" id="KW-1185">Reference proteome</keyword>
<dbReference type="GO" id="GO:0016787">
    <property type="term" value="F:hydrolase activity"/>
    <property type="evidence" value="ECO:0007669"/>
    <property type="project" value="UniProtKB-KW"/>
</dbReference>
<dbReference type="InterPro" id="IPR017853">
    <property type="entry name" value="GH"/>
</dbReference>
<dbReference type="SUPFAM" id="SSF51445">
    <property type="entry name" value="(Trans)glycosidases"/>
    <property type="match status" value="1"/>
</dbReference>
<accession>A0ABR2X8U1</accession>
<dbReference type="SMART" id="SM00642">
    <property type="entry name" value="Aamy"/>
    <property type="match status" value="1"/>
</dbReference>
<dbReference type="InterPro" id="IPR013780">
    <property type="entry name" value="Glyco_hydro_b"/>
</dbReference>
<keyword evidence="4" id="KW-0378">Hydrolase</keyword>
<comment type="caution">
    <text evidence="4">The sequence shown here is derived from an EMBL/GenBank/DDBJ whole genome shotgun (WGS) entry which is preliminary data.</text>
</comment>
<dbReference type="InterPro" id="IPR045857">
    <property type="entry name" value="O16G_dom_2"/>
</dbReference>
<dbReference type="Gene3D" id="2.60.40.1180">
    <property type="entry name" value="Golgi alpha-mannosidase II"/>
    <property type="match status" value="1"/>
</dbReference>
<proteinExistence type="inferred from homology"/>
<dbReference type="CDD" id="cd11333">
    <property type="entry name" value="AmyAc_SI_OligoGlu_DGase"/>
    <property type="match status" value="1"/>
</dbReference>
<dbReference type="SUPFAM" id="SSF51011">
    <property type="entry name" value="Glycosyl hydrolase domain"/>
    <property type="match status" value="1"/>
</dbReference>
<dbReference type="PANTHER" id="PTHR10357:SF179">
    <property type="entry name" value="NEUTRAL AND BASIC AMINO ACID TRANSPORT PROTEIN RBAT"/>
    <property type="match status" value="1"/>
</dbReference>
<evidence type="ECO:0000256" key="1">
    <source>
        <dbReference type="ARBA" id="ARBA00008061"/>
    </source>
</evidence>
<dbReference type="EMBL" id="JARVKM010000099">
    <property type="protein sequence ID" value="KAK9770190.1"/>
    <property type="molecule type" value="Genomic_DNA"/>
</dbReference>
<comment type="similarity">
    <text evidence="1">Belongs to the glycosyl hydrolase 13 family.</text>
</comment>
<evidence type="ECO:0000259" key="3">
    <source>
        <dbReference type="SMART" id="SM00642"/>
    </source>
</evidence>
<sequence>MGSIEISDTILSGGIDQKWWKEGVVYQVYPASFMDSNGDGLGDIRGIISKLDYIKSLGATTVWVCPHYDSPQVDLGYDISDYESVFPPYGTLKDMEHLIQGCHSRGLKIIVDLVINHTSEQHKWFKESRSSKTNAKRDWYIWRPAKYDANGNRAPPNNWRSNFSTNAWTWDEATQEYYLHLFCPEQPDLNWENQETRKAIYASAIEFWLKRGVDGFRADTVNMYSKPAGLPDAPVLNPNAEHQAASSLYCNGPRMTEFLSEMHEVMAPYDTMTVGECPCTPDRSRVLQYVSASAKQLDMVFQFDVVDVGQGSETKYDTTPFNWKLSQLKRAINNSQSLIVDTDAWTTSFMENHDQARSVSRFASDAVEFRVRSGKMLAMLNTTLSGTLFVYQGQEIGMVNMPKDWPIEEYKDVESGNFYKYVACATNNDPKALAKAKTAIQHLSRDHARYPMCWDSTAQGGFSTNPETWMRVHDLAAEINVAQQETDANSVLSFWKKMLRTRKDLAQLLVHGHYEIVDEEDEQIFSYWKTNKSQRALVILNFTSEEQDLRLPQTEAGTQLELVVSTYTSSNNPSGTIRPYEGRLYVLASSAW</sequence>
<dbReference type="Pfam" id="PF00128">
    <property type="entry name" value="Alpha-amylase"/>
    <property type="match status" value="1"/>
</dbReference>
<evidence type="ECO:0000313" key="5">
    <source>
        <dbReference type="Proteomes" id="UP001465668"/>
    </source>
</evidence>
<organism evidence="4 5">
    <name type="scientific">Seiridium cardinale</name>
    <dbReference type="NCBI Taxonomy" id="138064"/>
    <lineage>
        <taxon>Eukaryota</taxon>
        <taxon>Fungi</taxon>
        <taxon>Dikarya</taxon>
        <taxon>Ascomycota</taxon>
        <taxon>Pezizomycotina</taxon>
        <taxon>Sordariomycetes</taxon>
        <taxon>Xylariomycetidae</taxon>
        <taxon>Amphisphaeriales</taxon>
        <taxon>Sporocadaceae</taxon>
        <taxon>Seiridium</taxon>
    </lineage>
</organism>